<dbReference type="InterPro" id="IPR016786">
    <property type="entry name" value="YdeI_bac"/>
</dbReference>
<sequence>MTDSDKVDAFLEKQTQWKTKLTQLREIFKKTELKEEVKWGKPTYTYKGKMVAAISDFKNHIALWFHQGVFLQDKKEKLVNAQEGVTKALRQWRFTKEDEIDENLVAEYINEAIENTKAGKELKKTAKKPIEIPQLLREALEKDKLLQKNFQALAPSCRREYSEYIAEAKQESTKIRRLAKILPLIMEKKGLHDKYKKA</sequence>
<dbReference type="InterPro" id="IPR014922">
    <property type="entry name" value="YdhG-like"/>
</dbReference>
<organism evidence="2 3">
    <name type="scientific">Aequorivita echinoideorum</name>
    <dbReference type="NCBI Taxonomy" id="1549647"/>
    <lineage>
        <taxon>Bacteria</taxon>
        <taxon>Pseudomonadati</taxon>
        <taxon>Bacteroidota</taxon>
        <taxon>Flavobacteriia</taxon>
        <taxon>Flavobacteriales</taxon>
        <taxon>Flavobacteriaceae</taxon>
        <taxon>Aequorivita</taxon>
    </lineage>
</organism>
<dbReference type="Pfam" id="PF08818">
    <property type="entry name" value="DUF1801"/>
    <property type="match status" value="1"/>
</dbReference>
<gene>
    <name evidence="2" type="ORF">KIV10_09485</name>
</gene>
<dbReference type="SUPFAM" id="SSF159888">
    <property type="entry name" value="YdhG-like"/>
    <property type="match status" value="1"/>
</dbReference>
<accession>A0ABS5S5D4</accession>
<evidence type="ECO:0000313" key="3">
    <source>
        <dbReference type="Proteomes" id="UP001297092"/>
    </source>
</evidence>
<dbReference type="Pfam" id="PF13376">
    <property type="entry name" value="OmdA"/>
    <property type="match status" value="1"/>
</dbReference>
<reference evidence="2 3" key="1">
    <citation type="submission" date="2021-05" db="EMBL/GenBank/DDBJ databases">
        <title>Aequorivita echinoideorum JCM 30378 genome.</title>
        <authorList>
            <person name="Zhang H."/>
            <person name="Li C."/>
        </authorList>
    </citation>
    <scope>NUCLEOTIDE SEQUENCE [LARGE SCALE GENOMIC DNA]</scope>
    <source>
        <strain evidence="2 3">JCM30378</strain>
    </source>
</reference>
<dbReference type="PIRSF" id="PIRSF021308">
    <property type="entry name" value="UCP021308"/>
    <property type="match status" value="1"/>
</dbReference>
<name>A0ABS5S5D4_9FLAO</name>
<comment type="caution">
    <text evidence="2">The sequence shown here is derived from an EMBL/GenBank/DDBJ whole genome shotgun (WGS) entry which is preliminary data.</text>
</comment>
<dbReference type="Gene3D" id="3.90.1150.200">
    <property type="match status" value="1"/>
</dbReference>
<proteinExistence type="predicted"/>
<feature type="domain" description="YdhG-like" evidence="1">
    <location>
        <begin position="17"/>
        <end position="113"/>
    </location>
</feature>
<evidence type="ECO:0000313" key="2">
    <source>
        <dbReference type="EMBL" id="MBT0608413.1"/>
    </source>
</evidence>
<dbReference type="EMBL" id="JAHCTB010000004">
    <property type="protein sequence ID" value="MBT0608413.1"/>
    <property type="molecule type" value="Genomic_DNA"/>
</dbReference>
<protein>
    <submittedName>
        <fullName evidence="2">DUF1801 domain-containing protein</fullName>
    </submittedName>
</protein>
<keyword evidence="3" id="KW-1185">Reference proteome</keyword>
<evidence type="ECO:0000259" key="1">
    <source>
        <dbReference type="Pfam" id="PF08818"/>
    </source>
</evidence>
<dbReference type="Proteomes" id="UP001297092">
    <property type="component" value="Unassembled WGS sequence"/>
</dbReference>